<sequence length="427" mass="48521">MLRFRTQVAADQEAITLKMQEIEQSRPTPARKARLDRLRLQLATLQSDIHALPDDVLRHIFELGSRGGKDKDYSILVSHVCQRWRRVAIATATLWSDILLELPLPKGRRSASFSSELIRRSAQAPISLTFELPYAGVIPSDNIPSKILHDLLLRCNSYRIIGAGWNLRSNSPPILEWITVGLTSSLRSLALSYIRVGRDGMGGLRNVLERCVSVERLALEHISILDGPETMPETKVICMPNLSYLRLERIHTEDSLLRDLLPYIHGPVTTLVLRDFTVEATVVWCERLRLLFTGSVRSLHFHGRYMSSSTLLRLCTQLPHLEKLTCLSQTWLLSSSTWPPPWPPAVEHEYAAKLKRIELNGVPATETQRILEFLENHGLPRNAMDGKLEIVLDVIWTSAEWNASSSKEERAWLRSNVQTLNCDKTQH</sequence>
<accession>A0A167L6C9</accession>
<reference evidence="1 2" key="1">
    <citation type="journal article" date="2016" name="Mol. Biol. Evol.">
        <title>Comparative Genomics of Early-Diverging Mushroom-Forming Fungi Provides Insights into the Origins of Lignocellulose Decay Capabilities.</title>
        <authorList>
            <person name="Nagy L.G."/>
            <person name="Riley R."/>
            <person name="Tritt A."/>
            <person name="Adam C."/>
            <person name="Daum C."/>
            <person name="Floudas D."/>
            <person name="Sun H."/>
            <person name="Yadav J.S."/>
            <person name="Pangilinan J."/>
            <person name="Larsson K.H."/>
            <person name="Matsuura K."/>
            <person name="Barry K."/>
            <person name="Labutti K."/>
            <person name="Kuo R."/>
            <person name="Ohm R.A."/>
            <person name="Bhattacharya S.S."/>
            <person name="Shirouzu T."/>
            <person name="Yoshinaga Y."/>
            <person name="Martin F.M."/>
            <person name="Grigoriev I.V."/>
            <person name="Hibbett D.S."/>
        </authorList>
    </citation>
    <scope>NUCLEOTIDE SEQUENCE [LARGE SCALE GENOMIC DNA]</scope>
    <source>
        <strain evidence="1 2">TUFC12733</strain>
    </source>
</reference>
<protein>
    <submittedName>
        <fullName evidence="1">Uncharacterized protein</fullName>
    </submittedName>
</protein>
<dbReference type="STRING" id="1330018.A0A167L6C9"/>
<dbReference type="Gene3D" id="3.80.10.10">
    <property type="entry name" value="Ribonuclease Inhibitor"/>
    <property type="match status" value="1"/>
</dbReference>
<dbReference type="Proteomes" id="UP000076738">
    <property type="component" value="Unassembled WGS sequence"/>
</dbReference>
<dbReference type="AlphaFoldDB" id="A0A167L6C9"/>
<dbReference type="Gene3D" id="1.20.1280.50">
    <property type="match status" value="1"/>
</dbReference>
<name>A0A167L6C9_CALVF</name>
<evidence type="ECO:0000313" key="2">
    <source>
        <dbReference type="Proteomes" id="UP000076738"/>
    </source>
</evidence>
<evidence type="ECO:0000313" key="1">
    <source>
        <dbReference type="EMBL" id="KZO95375.1"/>
    </source>
</evidence>
<proteinExistence type="predicted"/>
<organism evidence="1 2">
    <name type="scientific">Calocera viscosa (strain TUFC12733)</name>
    <dbReference type="NCBI Taxonomy" id="1330018"/>
    <lineage>
        <taxon>Eukaryota</taxon>
        <taxon>Fungi</taxon>
        <taxon>Dikarya</taxon>
        <taxon>Basidiomycota</taxon>
        <taxon>Agaricomycotina</taxon>
        <taxon>Dacrymycetes</taxon>
        <taxon>Dacrymycetales</taxon>
        <taxon>Dacrymycetaceae</taxon>
        <taxon>Calocera</taxon>
    </lineage>
</organism>
<dbReference type="OrthoDB" id="3229088at2759"/>
<dbReference type="EMBL" id="KV417289">
    <property type="protein sequence ID" value="KZO95375.1"/>
    <property type="molecule type" value="Genomic_DNA"/>
</dbReference>
<keyword evidence="2" id="KW-1185">Reference proteome</keyword>
<gene>
    <name evidence="1" type="ORF">CALVIDRAFT_538159</name>
</gene>
<dbReference type="SUPFAM" id="SSF52047">
    <property type="entry name" value="RNI-like"/>
    <property type="match status" value="1"/>
</dbReference>
<dbReference type="InterPro" id="IPR032675">
    <property type="entry name" value="LRR_dom_sf"/>
</dbReference>